<dbReference type="Proteomes" id="UP000253940">
    <property type="component" value="Chromosome"/>
</dbReference>
<dbReference type="OrthoDB" id="6697886at2"/>
<proteinExistence type="predicted"/>
<dbReference type="RefSeq" id="WP_114898023.1">
    <property type="nucleotide sequence ID" value="NZ_CP031222.1"/>
</dbReference>
<dbReference type="KEGG" id="mbah:HYN46_02880"/>
<keyword evidence="2" id="KW-1185">Reference proteome</keyword>
<dbReference type="EMBL" id="CP031222">
    <property type="protein sequence ID" value="AXI01913.1"/>
    <property type="molecule type" value="Genomic_DNA"/>
</dbReference>
<organism evidence="1 2">
    <name type="scientific">Aquirhabdus parva</name>
    <dbReference type="NCBI Taxonomy" id="2283318"/>
    <lineage>
        <taxon>Bacteria</taxon>
        <taxon>Pseudomonadati</taxon>
        <taxon>Pseudomonadota</taxon>
        <taxon>Gammaproteobacteria</taxon>
        <taxon>Moraxellales</taxon>
        <taxon>Moraxellaceae</taxon>
        <taxon>Aquirhabdus</taxon>
    </lineage>
</organism>
<evidence type="ECO:0000313" key="1">
    <source>
        <dbReference type="EMBL" id="AXI01913.1"/>
    </source>
</evidence>
<protein>
    <recommendedName>
        <fullName evidence="3">AlpA family phage regulatory protein</fullName>
    </recommendedName>
</protein>
<name>A0A345P3Q4_9GAMM</name>
<evidence type="ECO:0000313" key="2">
    <source>
        <dbReference type="Proteomes" id="UP000253940"/>
    </source>
</evidence>
<accession>A0A345P3Q4</accession>
<dbReference type="AlphaFoldDB" id="A0A345P3Q4"/>
<sequence>MTTSVLLSLSTLCTKLDTTPNGIRSISLRDPSFPRAIKMGTTRQARVFYDAAEIDNWLESKKRAREQCFNFHASNLNALLRRQFELKYLQFIQVSNAVSHAGRLLSIGGKQLKPRLRRELMELERYLQLSLSFELI</sequence>
<gene>
    <name evidence="1" type="ORF">HYN46_02880</name>
</gene>
<evidence type="ECO:0008006" key="3">
    <source>
        <dbReference type="Google" id="ProtNLM"/>
    </source>
</evidence>
<reference evidence="1 2" key="1">
    <citation type="submission" date="2018-07" db="EMBL/GenBank/DDBJ databases">
        <title>Genome sequencing of Moraxellaceae gen. HYN0046.</title>
        <authorList>
            <person name="Kim M."/>
            <person name="Yi H."/>
        </authorList>
    </citation>
    <scope>NUCLEOTIDE SEQUENCE [LARGE SCALE GENOMIC DNA]</scope>
    <source>
        <strain evidence="1 2">HYN0046</strain>
    </source>
</reference>